<proteinExistence type="predicted"/>
<dbReference type="Proteomes" id="UP000658720">
    <property type="component" value="Unassembled WGS sequence"/>
</dbReference>
<dbReference type="PROSITE" id="PS50943">
    <property type="entry name" value="HTH_CROC1"/>
    <property type="match status" value="1"/>
</dbReference>
<keyword evidence="3" id="KW-1185">Reference proteome</keyword>
<evidence type="ECO:0000313" key="3">
    <source>
        <dbReference type="Proteomes" id="UP000658720"/>
    </source>
</evidence>
<reference evidence="2 3" key="1">
    <citation type="submission" date="2020-10" db="EMBL/GenBank/DDBJ databases">
        <authorList>
            <person name="Castelo-Branco R."/>
            <person name="Eusebio N."/>
            <person name="Adriana R."/>
            <person name="Vieira A."/>
            <person name="Brugerolle De Fraissinette N."/>
            <person name="Rezende De Castro R."/>
            <person name="Schneider M.P."/>
            <person name="Vasconcelos V."/>
            <person name="Leao P.N."/>
        </authorList>
    </citation>
    <scope>NUCLEOTIDE SEQUENCE [LARGE SCALE GENOMIC DNA]</scope>
    <source>
        <strain evidence="2 3">LEGE 00031</strain>
    </source>
</reference>
<accession>A0ABR9VRV1</accession>
<protein>
    <submittedName>
        <fullName evidence="2">Helix-turn-helix domain-containing protein</fullName>
    </submittedName>
</protein>
<organism evidence="2 3">
    <name type="scientific">Synechocystis salina LEGE 00031</name>
    <dbReference type="NCBI Taxonomy" id="1828736"/>
    <lineage>
        <taxon>Bacteria</taxon>
        <taxon>Bacillati</taxon>
        <taxon>Cyanobacteriota</taxon>
        <taxon>Cyanophyceae</taxon>
        <taxon>Synechococcales</taxon>
        <taxon>Merismopediaceae</taxon>
        <taxon>Synechocystis</taxon>
    </lineage>
</organism>
<dbReference type="SUPFAM" id="SSF47413">
    <property type="entry name" value="lambda repressor-like DNA-binding domains"/>
    <property type="match status" value="1"/>
</dbReference>
<dbReference type="Pfam" id="PF13560">
    <property type="entry name" value="HTH_31"/>
    <property type="match status" value="1"/>
</dbReference>
<feature type="domain" description="HTH cro/C1-type" evidence="1">
    <location>
        <begin position="14"/>
        <end position="50"/>
    </location>
</feature>
<dbReference type="RefSeq" id="WP_194017189.1">
    <property type="nucleotide sequence ID" value="NZ_JADEVV010000022.1"/>
</dbReference>
<gene>
    <name evidence="2" type="ORF">IQ217_09415</name>
</gene>
<evidence type="ECO:0000259" key="1">
    <source>
        <dbReference type="PROSITE" id="PS50943"/>
    </source>
</evidence>
<evidence type="ECO:0000313" key="2">
    <source>
        <dbReference type="EMBL" id="MBE9254055.1"/>
    </source>
</evidence>
<dbReference type="Gene3D" id="1.10.260.40">
    <property type="entry name" value="lambda repressor-like DNA-binding domains"/>
    <property type="match status" value="1"/>
</dbReference>
<dbReference type="CDD" id="cd00093">
    <property type="entry name" value="HTH_XRE"/>
    <property type="match status" value="1"/>
</dbReference>
<comment type="caution">
    <text evidence="2">The sequence shown here is derived from an EMBL/GenBank/DDBJ whole genome shotgun (WGS) entry which is preliminary data.</text>
</comment>
<sequence length="85" mass="9767">MEAKEKQSINPRMLKLVRERTGLSQREIGSFLGCHQTAISRIERGVETPDWLVKFVMLSKLLTDAGMSWEDVIMEFPEITDRKAS</sequence>
<dbReference type="InterPro" id="IPR010982">
    <property type="entry name" value="Lambda_DNA-bd_dom_sf"/>
</dbReference>
<dbReference type="InterPro" id="IPR001387">
    <property type="entry name" value="Cro/C1-type_HTH"/>
</dbReference>
<dbReference type="EMBL" id="JADEVV010000022">
    <property type="protein sequence ID" value="MBE9254055.1"/>
    <property type="molecule type" value="Genomic_DNA"/>
</dbReference>
<name>A0ABR9VRV1_9SYNC</name>